<organism evidence="1 3">
    <name type="scientific">Modicisalibacter xianhensis</name>
    <dbReference type="NCBI Taxonomy" id="442341"/>
    <lineage>
        <taxon>Bacteria</taxon>
        <taxon>Pseudomonadati</taxon>
        <taxon>Pseudomonadota</taxon>
        <taxon>Gammaproteobacteria</taxon>
        <taxon>Oceanospirillales</taxon>
        <taxon>Halomonadaceae</taxon>
        <taxon>Modicisalibacter</taxon>
    </lineage>
</organism>
<gene>
    <name evidence="2" type="ORF">DFO67_10820</name>
    <name evidence="1" type="ORF">SAMN04487959_108228</name>
</gene>
<name>A0A1I3CHL0_9GAMM</name>
<keyword evidence="3" id="KW-1185">Reference proteome</keyword>
<evidence type="ECO:0000313" key="2">
    <source>
        <dbReference type="EMBL" id="TDX28977.1"/>
    </source>
</evidence>
<reference evidence="1 3" key="1">
    <citation type="submission" date="2016-10" db="EMBL/GenBank/DDBJ databases">
        <authorList>
            <person name="de Groot N.N."/>
        </authorList>
    </citation>
    <scope>NUCLEOTIDE SEQUENCE [LARGE SCALE GENOMIC DNA]</scope>
    <source>
        <strain evidence="1 3">CGMCC 1.6848</strain>
    </source>
</reference>
<reference evidence="2 4" key="2">
    <citation type="submission" date="2019-03" db="EMBL/GenBank/DDBJ databases">
        <title>Freshwater and sediment microbial communities from various areas in North America, analyzing microbe dynamics in response to fracking.</title>
        <authorList>
            <person name="Lamendella R."/>
        </authorList>
    </citation>
    <scope>NUCLEOTIDE SEQUENCE [LARGE SCALE GENOMIC DNA]</scope>
    <source>
        <strain evidence="2 4">6_TX</strain>
    </source>
</reference>
<dbReference type="EMBL" id="FOPY01000008">
    <property type="protein sequence ID" value="SFH74060.1"/>
    <property type="molecule type" value="Genomic_DNA"/>
</dbReference>
<evidence type="ECO:0000313" key="3">
    <source>
        <dbReference type="Proteomes" id="UP000199040"/>
    </source>
</evidence>
<dbReference type="STRING" id="442341.SAMN04487959_108228"/>
<sequence>MTMAQRVVRSVGLRLGQQTVLPADPTVYETEDEAPVSLVEAEQARRAAEYQARREGLKKPLLQVWKF</sequence>
<dbReference type="Proteomes" id="UP000294489">
    <property type="component" value="Unassembled WGS sequence"/>
</dbReference>
<protein>
    <submittedName>
        <fullName evidence="1">Uncharacterized protein</fullName>
    </submittedName>
</protein>
<proteinExistence type="predicted"/>
<dbReference type="EMBL" id="SOEC01000008">
    <property type="protein sequence ID" value="TDX28977.1"/>
    <property type="molecule type" value="Genomic_DNA"/>
</dbReference>
<evidence type="ECO:0000313" key="1">
    <source>
        <dbReference type="EMBL" id="SFH74060.1"/>
    </source>
</evidence>
<dbReference type="RefSeq" id="WP_092846965.1">
    <property type="nucleotide sequence ID" value="NZ_FOPY01000008.1"/>
</dbReference>
<dbReference type="AlphaFoldDB" id="A0A1I3CHL0"/>
<dbReference type="Proteomes" id="UP000199040">
    <property type="component" value="Unassembled WGS sequence"/>
</dbReference>
<accession>A0A1I3CHL0</accession>
<evidence type="ECO:0000313" key="4">
    <source>
        <dbReference type="Proteomes" id="UP000294489"/>
    </source>
</evidence>